<dbReference type="RefSeq" id="WP_013656705.1">
    <property type="nucleotide sequence ID" value="NC_015275.1"/>
</dbReference>
<feature type="transmembrane region" description="Helical" evidence="6">
    <location>
        <begin position="75"/>
        <end position="96"/>
    </location>
</feature>
<evidence type="ECO:0000256" key="4">
    <source>
        <dbReference type="ARBA" id="ARBA00022989"/>
    </source>
</evidence>
<dbReference type="PANTHER" id="PTHR33545">
    <property type="entry name" value="UPF0750 MEMBRANE PROTEIN YITT-RELATED"/>
    <property type="match status" value="1"/>
</dbReference>
<dbReference type="InterPro" id="IPR051461">
    <property type="entry name" value="UPF0750_membrane"/>
</dbReference>
<dbReference type="EMBL" id="CP002582">
    <property type="protein sequence ID" value="ADZ83408.1"/>
    <property type="molecule type" value="Genomic_DNA"/>
</dbReference>
<dbReference type="Proteomes" id="UP000008467">
    <property type="component" value="Chromosome"/>
</dbReference>
<dbReference type="HOGENOM" id="CLU_063199_0_0_9"/>
<organism evidence="8 9">
    <name type="scientific">Cellulosilyticum lentocellum (strain ATCC 49066 / DSM 5427 / NCIMB 11756 / RHM5)</name>
    <name type="common">Clostridium lentocellum</name>
    <dbReference type="NCBI Taxonomy" id="642492"/>
    <lineage>
        <taxon>Bacteria</taxon>
        <taxon>Bacillati</taxon>
        <taxon>Bacillota</taxon>
        <taxon>Clostridia</taxon>
        <taxon>Lachnospirales</taxon>
        <taxon>Cellulosilyticaceae</taxon>
        <taxon>Cellulosilyticum</taxon>
    </lineage>
</organism>
<dbReference type="GO" id="GO:0005886">
    <property type="term" value="C:plasma membrane"/>
    <property type="evidence" value="ECO:0007669"/>
    <property type="project" value="UniProtKB-SubCell"/>
</dbReference>
<dbReference type="AlphaFoldDB" id="F2JLL7"/>
<dbReference type="PIRSF" id="PIRSF006483">
    <property type="entry name" value="Membrane_protein_YitT"/>
    <property type="match status" value="1"/>
</dbReference>
<keyword evidence="3 6" id="KW-0812">Transmembrane</keyword>
<evidence type="ECO:0000259" key="7">
    <source>
        <dbReference type="Pfam" id="PF10035"/>
    </source>
</evidence>
<dbReference type="STRING" id="642492.Clole_1684"/>
<dbReference type="eggNOG" id="COG1284">
    <property type="taxonomic scope" value="Bacteria"/>
</dbReference>
<feature type="transmembrane region" description="Helical" evidence="6">
    <location>
        <begin position="148"/>
        <end position="169"/>
    </location>
</feature>
<evidence type="ECO:0000313" key="9">
    <source>
        <dbReference type="Proteomes" id="UP000008467"/>
    </source>
</evidence>
<dbReference type="KEGG" id="cle:Clole_1684"/>
<dbReference type="Pfam" id="PF10035">
    <property type="entry name" value="DUF2179"/>
    <property type="match status" value="1"/>
</dbReference>
<dbReference type="Gene3D" id="3.30.70.120">
    <property type="match status" value="1"/>
</dbReference>
<feature type="domain" description="DUF2179" evidence="7">
    <location>
        <begin position="224"/>
        <end position="278"/>
    </location>
</feature>
<evidence type="ECO:0000256" key="6">
    <source>
        <dbReference type="SAM" id="Phobius"/>
    </source>
</evidence>
<feature type="transmembrane region" description="Helical" evidence="6">
    <location>
        <begin position="46"/>
        <end position="68"/>
    </location>
</feature>
<dbReference type="CDD" id="cd16380">
    <property type="entry name" value="YitT_C"/>
    <property type="match status" value="1"/>
</dbReference>
<feature type="transmembrane region" description="Helical" evidence="6">
    <location>
        <begin position="175"/>
        <end position="192"/>
    </location>
</feature>
<proteinExistence type="predicted"/>
<keyword evidence="9" id="KW-1185">Reference proteome</keyword>
<protein>
    <recommendedName>
        <fullName evidence="7">DUF2179 domain-containing protein</fullName>
    </recommendedName>
</protein>
<dbReference type="InterPro" id="IPR003740">
    <property type="entry name" value="YitT"/>
</dbReference>
<dbReference type="PANTHER" id="PTHR33545:SF9">
    <property type="entry name" value="UPF0750 MEMBRANE PROTEIN YITE"/>
    <property type="match status" value="1"/>
</dbReference>
<keyword evidence="4 6" id="KW-1133">Transmembrane helix</keyword>
<feature type="transmembrane region" description="Helical" evidence="6">
    <location>
        <begin position="7"/>
        <end position="26"/>
    </location>
</feature>
<evidence type="ECO:0000256" key="1">
    <source>
        <dbReference type="ARBA" id="ARBA00004651"/>
    </source>
</evidence>
<evidence type="ECO:0000313" key="8">
    <source>
        <dbReference type="EMBL" id="ADZ83408.1"/>
    </source>
</evidence>
<comment type="subcellular location">
    <subcellularLocation>
        <location evidence="1">Cell membrane</location>
        <topology evidence="1">Multi-pass membrane protein</topology>
    </subcellularLocation>
</comment>
<evidence type="ECO:0000256" key="2">
    <source>
        <dbReference type="ARBA" id="ARBA00022475"/>
    </source>
</evidence>
<keyword evidence="5 6" id="KW-0472">Membrane</keyword>
<feature type="transmembrane region" description="Helical" evidence="6">
    <location>
        <begin position="108"/>
        <end position="128"/>
    </location>
</feature>
<keyword evidence="2" id="KW-1003">Cell membrane</keyword>
<sequence>MKQLVKEYIGIIIGALLIAIGLYFFWAPSNLAAGGVSGLAIVLKALFPIVPIGILIFILDCLMFMIGFIMLGKSFGLRSLMCSLSVSVLMTELEFIWPNWQPISDDLLILLIFGALFIAIGQALVFNLEASSGGTDIIAKMITQYTHLNIGTSLMIADMIVVLLATGIFGLEKGLYAALGVLITTNLIDYLISGFNVQRYVMIIPSSSDKVQPINTYILETLERGATIYTAEGAYSKNPKQVITTVIDRKEFIDLKRKLIRIDPLAFMTVQNLHEVVGEGFKVK</sequence>
<reference evidence="8 9" key="1">
    <citation type="journal article" date="2011" name="J. Bacteriol.">
        <title>Complete genome sequence of the cellulose-degrading bacterium Cellulosilyticum lentocellum.</title>
        <authorList>
            <consortium name="US DOE Joint Genome Institute"/>
            <person name="Miller D.A."/>
            <person name="Suen G."/>
            <person name="Bruce D."/>
            <person name="Copeland A."/>
            <person name="Cheng J.F."/>
            <person name="Detter C."/>
            <person name="Goodwin L.A."/>
            <person name="Han C.S."/>
            <person name="Hauser L.J."/>
            <person name="Land M.L."/>
            <person name="Lapidus A."/>
            <person name="Lucas S."/>
            <person name="Meincke L."/>
            <person name="Pitluck S."/>
            <person name="Tapia R."/>
            <person name="Teshima H."/>
            <person name="Woyke T."/>
            <person name="Fox B.G."/>
            <person name="Angert E.R."/>
            <person name="Currie C.R."/>
        </authorList>
    </citation>
    <scope>NUCLEOTIDE SEQUENCE [LARGE SCALE GENOMIC DNA]</scope>
    <source>
        <strain evidence="9">ATCC 49066 / DSM 5427 / NCIMB 11756 / RHM5</strain>
    </source>
</reference>
<evidence type="ECO:0000256" key="5">
    <source>
        <dbReference type="ARBA" id="ARBA00023136"/>
    </source>
</evidence>
<evidence type="ECO:0000256" key="3">
    <source>
        <dbReference type="ARBA" id="ARBA00022692"/>
    </source>
</evidence>
<gene>
    <name evidence="8" type="ordered locus">Clole_1684</name>
</gene>
<dbReference type="Pfam" id="PF02588">
    <property type="entry name" value="YitT_membrane"/>
    <property type="match status" value="1"/>
</dbReference>
<dbReference type="InterPro" id="IPR019264">
    <property type="entry name" value="DUF2179"/>
</dbReference>
<dbReference type="InterPro" id="IPR015867">
    <property type="entry name" value="N-reg_PII/ATP_PRibTrfase_C"/>
</dbReference>
<accession>F2JLL7</accession>
<name>F2JLL7_CELLD</name>